<reference evidence="2 3" key="1">
    <citation type="submission" date="2021-07" db="EMBL/GenBank/DDBJ databases">
        <title>Flavobacterium sp. nov. isolated from sediment on the Taihu Lake.</title>
        <authorList>
            <person name="Qu J.-H."/>
        </authorList>
    </citation>
    <scope>NUCLEOTIDE SEQUENCE [LARGE SCALE GENOMIC DNA]</scope>
    <source>
        <strain evidence="2 3">NAS39</strain>
    </source>
</reference>
<sequence>MELHYKLIDSNKITDEIAEGFKNLLVKQGKIVAPNITKIKSCFKIVVCFVDNKLIGIGALKPKTKSDFSSTKADLPKLEENFTWELGYFYVNDEYKNYGISSTITRLLLKEMTNENILASTELYSENPMKYVLKKFGFKQYGKPWLSQKHNGNLGLFLKFKKGELPNK</sequence>
<gene>
    <name evidence="2" type="ORF">KZH69_20035</name>
</gene>
<dbReference type="Proteomes" id="UP000812031">
    <property type="component" value="Unassembled WGS sequence"/>
</dbReference>
<evidence type="ECO:0000313" key="2">
    <source>
        <dbReference type="EMBL" id="MBW4362777.1"/>
    </source>
</evidence>
<proteinExistence type="predicted"/>
<name>A0ABS6Y1L9_9FLAO</name>
<evidence type="ECO:0000259" key="1">
    <source>
        <dbReference type="PROSITE" id="PS51186"/>
    </source>
</evidence>
<evidence type="ECO:0000313" key="3">
    <source>
        <dbReference type="Proteomes" id="UP000812031"/>
    </source>
</evidence>
<dbReference type="RefSeq" id="WP_219319246.1">
    <property type="nucleotide sequence ID" value="NZ_JAHWYN010000040.1"/>
</dbReference>
<organism evidence="2 3">
    <name type="scientific">Flavobacterium taihuense</name>
    <dbReference type="NCBI Taxonomy" id="2857508"/>
    <lineage>
        <taxon>Bacteria</taxon>
        <taxon>Pseudomonadati</taxon>
        <taxon>Bacteroidota</taxon>
        <taxon>Flavobacteriia</taxon>
        <taxon>Flavobacteriales</taxon>
        <taxon>Flavobacteriaceae</taxon>
        <taxon>Flavobacterium</taxon>
    </lineage>
</organism>
<dbReference type="PROSITE" id="PS51186">
    <property type="entry name" value="GNAT"/>
    <property type="match status" value="1"/>
</dbReference>
<dbReference type="EMBL" id="JAHWYN010000040">
    <property type="protein sequence ID" value="MBW4362777.1"/>
    <property type="molecule type" value="Genomic_DNA"/>
</dbReference>
<dbReference type="InterPro" id="IPR000182">
    <property type="entry name" value="GNAT_dom"/>
</dbReference>
<accession>A0ABS6Y1L9</accession>
<feature type="domain" description="N-acetyltransferase" evidence="1">
    <location>
        <begin position="3"/>
        <end position="163"/>
    </location>
</feature>
<comment type="caution">
    <text evidence="2">The sequence shown here is derived from an EMBL/GenBank/DDBJ whole genome shotgun (WGS) entry which is preliminary data.</text>
</comment>
<protein>
    <recommendedName>
        <fullName evidence="1">N-acetyltransferase domain-containing protein</fullName>
    </recommendedName>
</protein>
<keyword evidence="3" id="KW-1185">Reference proteome</keyword>
<dbReference type="Pfam" id="PF00583">
    <property type="entry name" value="Acetyltransf_1"/>
    <property type="match status" value="1"/>
</dbReference>